<dbReference type="InterPro" id="IPR002815">
    <property type="entry name" value="Spo11/TopoVI_A"/>
</dbReference>
<feature type="active site" description="O-(5'-phospho-DNA)-tyrosine intermediate" evidence="10">
    <location>
        <position position="127"/>
    </location>
</feature>
<dbReference type="AlphaFoldDB" id="A0A423WEN8"/>
<dbReference type="GO" id="GO:0046872">
    <property type="term" value="F:metal ion binding"/>
    <property type="evidence" value="ECO:0007669"/>
    <property type="project" value="UniProtKB-KW"/>
</dbReference>
<accession>A0A423WEN8</accession>
<reference evidence="14 15" key="1">
    <citation type="submission" date="2015-09" db="EMBL/GenBank/DDBJ databases">
        <title>Host preference determinants of Valsa canker pathogens revealed by comparative genomics.</title>
        <authorList>
            <person name="Yin Z."/>
            <person name="Huang L."/>
        </authorList>
    </citation>
    <scope>NUCLEOTIDE SEQUENCE [LARGE SCALE GENOMIC DNA]</scope>
    <source>
        <strain evidence="14 15">03-1</strain>
    </source>
</reference>
<evidence type="ECO:0000313" key="15">
    <source>
        <dbReference type="Proteomes" id="UP000283895"/>
    </source>
</evidence>
<feature type="domain" description="Topoisomerase 6 subunit A/Spo11 TOPRIM" evidence="13">
    <location>
        <begin position="210"/>
        <end position="311"/>
    </location>
</feature>
<dbReference type="Pfam" id="PF21180">
    <property type="entry name" value="TOP6A-Spo11_Toprim"/>
    <property type="match status" value="1"/>
</dbReference>
<evidence type="ECO:0000256" key="3">
    <source>
        <dbReference type="ARBA" id="ARBA00006559"/>
    </source>
</evidence>
<comment type="catalytic activity">
    <reaction evidence="1 10">
        <text>ATP-dependent breakage, passage and rejoining of double-stranded DNA.</text>
        <dbReference type="EC" id="5.6.2.2"/>
    </reaction>
</comment>
<evidence type="ECO:0000313" key="14">
    <source>
        <dbReference type="EMBL" id="ROW01847.1"/>
    </source>
</evidence>
<evidence type="ECO:0000256" key="6">
    <source>
        <dbReference type="ARBA" id="ARBA00022842"/>
    </source>
</evidence>
<evidence type="ECO:0000256" key="5">
    <source>
        <dbReference type="ARBA" id="ARBA00022723"/>
    </source>
</evidence>
<dbReference type="GO" id="GO:0005524">
    <property type="term" value="F:ATP binding"/>
    <property type="evidence" value="ECO:0007669"/>
    <property type="project" value="InterPro"/>
</dbReference>
<evidence type="ECO:0000256" key="4">
    <source>
        <dbReference type="ARBA" id="ARBA00012895"/>
    </source>
</evidence>
<dbReference type="PANTHER" id="PTHR10848:SF0">
    <property type="entry name" value="MEIOTIC RECOMBINATION PROTEIN SPO11"/>
    <property type="match status" value="1"/>
</dbReference>
<feature type="compositionally biased region" description="Low complexity" evidence="11">
    <location>
        <begin position="323"/>
        <end position="346"/>
    </location>
</feature>
<sequence length="437" mass="47986">MSHGVVGGMDHLVRSPSALSVPVLPPSQPSGIITVPQNESQETRTGLVISSIEETFASMVDNLAGGGDSMSIPYRSRSSPQRTQGVLRFPGSSVQEATKFTRMMRIMEFARDALVSGRLVTKRNVYYQNPELFKSQGNVDQLVDDLAFTLRVGRDALNIVAASKGLIAGPIKFSMMNNSIISCSSDLDDNSCIPPIAMIRQIDFGETRWILVVEKEATFRTLAASQYWKDCGHGRGIIVTGKGYADLATLEFLNLIHSLRPIIPILCVVDCDPHGIDIMRTYKYGSRSLRHEVNVTVPGLQWLGVKMRDILGHIWRPREEDSFQGSADQSSQSSAGFSSSQGLGSLAMPASQPNLRPRPQQSGVAADSLIPLTATDRKTAQRVFRAMTVGDRELDYEETEQLRELQVMLILNMKAEIQAIDNMGDLSDWLDGKIGLA</sequence>
<dbReference type="EC" id="5.6.2.2" evidence="4"/>
<name>A0A423WEN8_9PEZI</name>
<dbReference type="GO" id="GO:0000706">
    <property type="term" value="P:meiotic DNA double-strand break processing"/>
    <property type="evidence" value="ECO:0007669"/>
    <property type="project" value="TreeGrafter"/>
</dbReference>
<keyword evidence="9 10" id="KW-0413">Isomerase</keyword>
<dbReference type="PROSITE" id="PS52041">
    <property type="entry name" value="TOPO_IIB"/>
    <property type="match status" value="1"/>
</dbReference>
<dbReference type="GO" id="GO:0007131">
    <property type="term" value="P:reciprocal meiotic recombination"/>
    <property type="evidence" value="ECO:0007669"/>
    <property type="project" value="TreeGrafter"/>
</dbReference>
<dbReference type="SUPFAM" id="SSF56726">
    <property type="entry name" value="DNA topoisomerase IV, alpha subunit"/>
    <property type="match status" value="1"/>
</dbReference>
<dbReference type="Pfam" id="PF04406">
    <property type="entry name" value="TP6A_N"/>
    <property type="match status" value="1"/>
</dbReference>
<feature type="domain" description="Spo11/DNA topoisomerase VI subunit A N-terminal" evidence="12">
    <location>
        <begin position="99"/>
        <end position="159"/>
    </location>
</feature>
<organism evidence="14 15">
    <name type="scientific">Cytospora schulzeri</name>
    <dbReference type="NCBI Taxonomy" id="448051"/>
    <lineage>
        <taxon>Eukaryota</taxon>
        <taxon>Fungi</taxon>
        <taxon>Dikarya</taxon>
        <taxon>Ascomycota</taxon>
        <taxon>Pezizomycotina</taxon>
        <taxon>Sordariomycetes</taxon>
        <taxon>Sordariomycetidae</taxon>
        <taxon>Diaporthales</taxon>
        <taxon>Cytosporaceae</taxon>
        <taxon>Cytospora</taxon>
    </lineage>
</organism>
<gene>
    <name evidence="14" type="ORF">VMCG_05505</name>
</gene>
<evidence type="ECO:0000256" key="9">
    <source>
        <dbReference type="ARBA" id="ARBA00023235"/>
    </source>
</evidence>
<comment type="similarity">
    <text evidence="3 10">Belongs to the TOP6A family.</text>
</comment>
<feature type="region of interest" description="Disordered" evidence="11">
    <location>
        <begin position="321"/>
        <end position="370"/>
    </location>
</feature>
<dbReference type="InterPro" id="IPR036078">
    <property type="entry name" value="Spo11/TopoVI_A_sf"/>
</dbReference>
<dbReference type="CDD" id="cd00223">
    <property type="entry name" value="TOPRIM_TopoIIB_SPO"/>
    <property type="match status" value="1"/>
</dbReference>
<evidence type="ECO:0000256" key="7">
    <source>
        <dbReference type="ARBA" id="ARBA00023029"/>
    </source>
</evidence>
<dbReference type="PRINTS" id="PR01550">
    <property type="entry name" value="TOP6AFAMILY"/>
</dbReference>
<evidence type="ECO:0000256" key="2">
    <source>
        <dbReference type="ARBA" id="ARBA00001946"/>
    </source>
</evidence>
<dbReference type="GO" id="GO:0003918">
    <property type="term" value="F:DNA topoisomerase type II (double strand cut, ATP-hydrolyzing) activity"/>
    <property type="evidence" value="ECO:0007669"/>
    <property type="project" value="UniProtKB-UniRule"/>
</dbReference>
<dbReference type="OrthoDB" id="5377392at2759"/>
<dbReference type="InterPro" id="IPR013049">
    <property type="entry name" value="Spo11/TopoVI_A_N"/>
</dbReference>
<protein>
    <recommendedName>
        <fullName evidence="4">DNA topoisomerase (ATP-hydrolyzing)</fullName>
        <ecNumber evidence="4">5.6.2.2</ecNumber>
    </recommendedName>
</protein>
<comment type="cofactor">
    <cofactor evidence="2">
        <name>Mg(2+)</name>
        <dbReference type="ChEBI" id="CHEBI:18420"/>
    </cofactor>
</comment>
<dbReference type="EMBL" id="LKEA01000018">
    <property type="protein sequence ID" value="ROW01847.1"/>
    <property type="molecule type" value="Genomic_DNA"/>
</dbReference>
<evidence type="ECO:0000256" key="10">
    <source>
        <dbReference type="PROSITE-ProRule" id="PRU01385"/>
    </source>
</evidence>
<evidence type="ECO:0000256" key="8">
    <source>
        <dbReference type="ARBA" id="ARBA00023125"/>
    </source>
</evidence>
<dbReference type="PANTHER" id="PTHR10848">
    <property type="entry name" value="MEIOTIC RECOMBINATION PROTEIN SPO11"/>
    <property type="match status" value="1"/>
</dbReference>
<dbReference type="GO" id="GO:0003677">
    <property type="term" value="F:DNA binding"/>
    <property type="evidence" value="ECO:0007669"/>
    <property type="project" value="UniProtKB-UniRule"/>
</dbReference>
<feature type="compositionally biased region" description="Polar residues" evidence="11">
    <location>
        <begin position="351"/>
        <end position="363"/>
    </location>
</feature>
<dbReference type="STRING" id="356882.A0A423WEN8"/>
<comment type="caution">
    <text evidence="14">The sequence shown here is derived from an EMBL/GenBank/DDBJ whole genome shotgun (WGS) entry which is preliminary data.</text>
</comment>
<dbReference type="Gene3D" id="3.40.1360.10">
    <property type="match status" value="1"/>
</dbReference>
<dbReference type="InterPro" id="IPR034136">
    <property type="entry name" value="TOPRIM_Topo6A/Spo11"/>
</dbReference>
<evidence type="ECO:0000256" key="1">
    <source>
        <dbReference type="ARBA" id="ARBA00000185"/>
    </source>
</evidence>
<evidence type="ECO:0000256" key="11">
    <source>
        <dbReference type="SAM" id="MobiDB-lite"/>
    </source>
</evidence>
<evidence type="ECO:0000259" key="13">
    <source>
        <dbReference type="Pfam" id="PF21180"/>
    </source>
</evidence>
<dbReference type="Proteomes" id="UP000283895">
    <property type="component" value="Unassembled WGS sequence"/>
</dbReference>
<dbReference type="GO" id="GO:0042138">
    <property type="term" value="P:meiotic DNA double-strand break formation"/>
    <property type="evidence" value="ECO:0007669"/>
    <property type="project" value="TreeGrafter"/>
</dbReference>
<keyword evidence="7 10" id="KW-0799">Topoisomerase</keyword>
<proteinExistence type="inferred from homology"/>
<dbReference type="InterPro" id="IPR036388">
    <property type="entry name" value="WH-like_DNA-bd_sf"/>
</dbReference>
<keyword evidence="8 10" id="KW-0238">DNA-binding</keyword>
<keyword evidence="15" id="KW-1185">Reference proteome</keyword>
<keyword evidence="5" id="KW-0479">Metal-binding</keyword>
<dbReference type="Gene3D" id="1.10.10.10">
    <property type="entry name" value="Winged helix-like DNA-binding domain superfamily/Winged helix DNA-binding domain"/>
    <property type="match status" value="1"/>
</dbReference>
<dbReference type="GO" id="GO:0000228">
    <property type="term" value="C:nuclear chromosome"/>
    <property type="evidence" value="ECO:0007669"/>
    <property type="project" value="TreeGrafter"/>
</dbReference>
<evidence type="ECO:0000259" key="12">
    <source>
        <dbReference type="Pfam" id="PF04406"/>
    </source>
</evidence>
<keyword evidence="6" id="KW-0460">Magnesium</keyword>